<name>A0A449G5E0_NOCFR</name>
<dbReference type="AlphaFoldDB" id="A0A449G5E0"/>
<reference evidence="1" key="1">
    <citation type="submission" date="2019-02" db="EMBL/GenBank/DDBJ databases">
        <authorList>
            <consortium name="Pathogen Informatics"/>
        </authorList>
    </citation>
    <scope>NUCLEOTIDE SEQUENCE</scope>
    <source>
        <strain evidence="1">3012STDY6733949</strain>
    </source>
</reference>
<dbReference type="EMBL" id="CAACYE010000001">
    <property type="protein sequence ID" value="VFA80977.1"/>
    <property type="molecule type" value="Genomic_DNA"/>
</dbReference>
<proteinExistence type="predicted"/>
<protein>
    <submittedName>
        <fullName evidence="1">Uncharacterized protein</fullName>
    </submittedName>
</protein>
<gene>
    <name evidence="1" type="ORF">NCTC1935_00002</name>
</gene>
<accession>A0A449G5E0</accession>
<evidence type="ECO:0000313" key="1">
    <source>
        <dbReference type="EMBL" id="VFA80977.1"/>
    </source>
</evidence>
<sequence>MVEVSSRISGSTERRPAIPEITIGKKAISTATRIFGLVPNPSQTMNSGAIAIFGMTCAKRMSGYMVRSTLRE</sequence>
<organism evidence="1">
    <name type="scientific">Nocardia farcinica</name>
    <dbReference type="NCBI Taxonomy" id="37329"/>
    <lineage>
        <taxon>Bacteria</taxon>
        <taxon>Bacillati</taxon>
        <taxon>Actinomycetota</taxon>
        <taxon>Actinomycetes</taxon>
        <taxon>Mycobacteriales</taxon>
        <taxon>Nocardiaceae</taxon>
        <taxon>Nocardia</taxon>
    </lineage>
</organism>